<protein>
    <submittedName>
        <fullName evidence="2">Phage holin family protein</fullName>
    </submittedName>
</protein>
<dbReference type="EMBL" id="CP099490">
    <property type="protein sequence ID" value="USQ77850.1"/>
    <property type="molecule type" value="Genomic_DNA"/>
</dbReference>
<sequence length="136" mass="14574">MIRFLATSLLYLMGNALGLLVAAWLLPGFHLAPLGFLISVLFLSLVEILLGPFVFKMAVSYVPALRGGIALVTTFIGLLLTTIFTNGVRIEGVLTWVLAPFVVWIVVLLAAVLLPLVLFKKVLAGRRGESASAAQP</sequence>
<keyword evidence="3" id="KW-1185">Reference proteome</keyword>
<feature type="transmembrane region" description="Helical" evidence="1">
    <location>
        <begin position="93"/>
        <end position="119"/>
    </location>
</feature>
<evidence type="ECO:0000313" key="2">
    <source>
        <dbReference type="EMBL" id="USQ77850.1"/>
    </source>
</evidence>
<proteinExistence type="predicted"/>
<keyword evidence="1" id="KW-1133">Transmembrane helix</keyword>
<dbReference type="RefSeq" id="WP_252623580.1">
    <property type="nucleotide sequence ID" value="NZ_CP099490.1"/>
</dbReference>
<gene>
    <name evidence="2" type="ORF">NF557_08160</name>
</gene>
<feature type="transmembrane region" description="Helical" evidence="1">
    <location>
        <begin position="34"/>
        <end position="55"/>
    </location>
</feature>
<keyword evidence="1" id="KW-0472">Membrane</keyword>
<name>A0ABY4YMY8_9MICO</name>
<keyword evidence="1" id="KW-0812">Transmembrane</keyword>
<dbReference type="Proteomes" id="UP001056535">
    <property type="component" value="Chromosome"/>
</dbReference>
<accession>A0ABY4YMY8</accession>
<dbReference type="Pfam" id="PF04020">
    <property type="entry name" value="Phage_holin_4_2"/>
    <property type="match status" value="1"/>
</dbReference>
<organism evidence="2 3">
    <name type="scientific">Ornithinimicrobium cryptoxanthini</name>
    <dbReference type="NCBI Taxonomy" id="2934161"/>
    <lineage>
        <taxon>Bacteria</taxon>
        <taxon>Bacillati</taxon>
        <taxon>Actinomycetota</taxon>
        <taxon>Actinomycetes</taxon>
        <taxon>Micrococcales</taxon>
        <taxon>Ornithinimicrobiaceae</taxon>
        <taxon>Ornithinimicrobium</taxon>
    </lineage>
</organism>
<evidence type="ECO:0000313" key="3">
    <source>
        <dbReference type="Proteomes" id="UP001056535"/>
    </source>
</evidence>
<evidence type="ECO:0000256" key="1">
    <source>
        <dbReference type="SAM" id="Phobius"/>
    </source>
</evidence>
<feature type="transmembrane region" description="Helical" evidence="1">
    <location>
        <begin position="67"/>
        <end position="87"/>
    </location>
</feature>
<reference evidence="2" key="1">
    <citation type="submission" date="2022-06" db="EMBL/GenBank/DDBJ databases">
        <title>Ornithinimicrobium JY.X270.</title>
        <authorList>
            <person name="Huang Y."/>
        </authorList>
    </citation>
    <scope>NUCLEOTIDE SEQUENCE</scope>
    <source>
        <strain evidence="2">JY.X270</strain>
    </source>
</reference>
<dbReference type="InterPro" id="IPR007165">
    <property type="entry name" value="Phage_holin_4_2"/>
</dbReference>